<reference evidence="1" key="1">
    <citation type="journal article" date="2018" name="Nat. Genet.">
        <title>Extensive intraspecific gene order and gene structural variations between Mo17 and other maize genomes.</title>
        <authorList>
            <person name="Sun S."/>
            <person name="Zhou Y."/>
            <person name="Chen J."/>
            <person name="Shi J."/>
            <person name="Zhao H."/>
            <person name="Zhao H."/>
            <person name="Song W."/>
            <person name="Zhang M."/>
            <person name="Cui Y."/>
            <person name="Dong X."/>
            <person name="Liu H."/>
            <person name="Ma X."/>
            <person name="Jiao Y."/>
            <person name="Wang B."/>
            <person name="Wei X."/>
            <person name="Stein J.C."/>
            <person name="Glaubitz J.C."/>
            <person name="Lu F."/>
            <person name="Yu G."/>
            <person name="Liang C."/>
            <person name="Fengler K."/>
            <person name="Li B."/>
            <person name="Rafalski A."/>
            <person name="Schnable P.S."/>
            <person name="Ware D.H."/>
            <person name="Buckler E.S."/>
            <person name="Lai J."/>
        </authorList>
    </citation>
    <scope>NUCLEOTIDE SEQUENCE [LARGE SCALE GENOMIC DNA]</scope>
    <source>
        <tissue evidence="1">Seedling</tissue>
    </source>
</reference>
<name>A0A317YAT6_MAIZE</name>
<accession>A0A317YAT6</accession>
<dbReference type="AlphaFoldDB" id="A0A317YAT6"/>
<dbReference type="Proteomes" id="UP000251960">
    <property type="component" value="Chromosome 1"/>
</dbReference>
<organism evidence="1">
    <name type="scientific">Zea mays</name>
    <name type="common">Maize</name>
    <dbReference type="NCBI Taxonomy" id="4577"/>
    <lineage>
        <taxon>Eukaryota</taxon>
        <taxon>Viridiplantae</taxon>
        <taxon>Streptophyta</taxon>
        <taxon>Embryophyta</taxon>
        <taxon>Tracheophyta</taxon>
        <taxon>Spermatophyta</taxon>
        <taxon>Magnoliopsida</taxon>
        <taxon>Liliopsida</taxon>
        <taxon>Poales</taxon>
        <taxon>Poaceae</taxon>
        <taxon>PACMAD clade</taxon>
        <taxon>Panicoideae</taxon>
        <taxon>Andropogonodae</taxon>
        <taxon>Andropogoneae</taxon>
        <taxon>Tripsacinae</taxon>
        <taxon>Zea</taxon>
    </lineage>
</organism>
<protein>
    <submittedName>
        <fullName evidence="1">Uncharacterized protein</fullName>
    </submittedName>
</protein>
<evidence type="ECO:0000313" key="1">
    <source>
        <dbReference type="EMBL" id="PWZ55785.1"/>
    </source>
</evidence>
<comment type="caution">
    <text evidence="1">The sequence shown here is derived from an EMBL/GenBank/DDBJ whole genome shotgun (WGS) entry which is preliminary data.</text>
</comment>
<dbReference type="EMBL" id="NCVQ01000001">
    <property type="protein sequence ID" value="PWZ55785.1"/>
    <property type="molecule type" value="Genomic_DNA"/>
</dbReference>
<proteinExistence type="predicted"/>
<sequence>MHGDIYICTTLRAVCRPPPPPITTAPSDLRFYRRRAAPHAPASARPSLAPAYLCPRCYFDAAPSIPRPRDGRHPHPSRRRDARACSAFFAASRTRDAAPLPNLLRPLRVDVVPRRPCLADSLLRPTGHPRGPHPRRLPVVLTSSLQRLLPVSLHGMDLEWWIPH</sequence>
<gene>
    <name evidence="1" type="ORF">Zm00014a_013254</name>
</gene>